<sequence length="119" mass="13723">MKKIFIFLLIAVYGFAADFLVLFDMPDNKKYVKHKTIPFYKEVKKGIPPLKTLVPIPGSDNYTSWELYGIVQADDKRIAIINGSLYKMGDLLGNDKITEIAMNYVEIEHKGKKFKIFMK</sequence>
<protein>
    <submittedName>
        <fullName evidence="1">Uncharacterized protein</fullName>
    </submittedName>
</protein>
<gene>
    <name evidence="1" type="ORF">C0187_06605</name>
</gene>
<dbReference type="RefSeq" id="WP_424604748.1">
    <property type="nucleotide sequence ID" value="NZ_JBNAVA010000001.1"/>
</dbReference>
<proteinExistence type="predicted"/>
<evidence type="ECO:0000313" key="2">
    <source>
        <dbReference type="Proteomes" id="UP000242881"/>
    </source>
</evidence>
<dbReference type="Proteomes" id="UP000242881">
    <property type="component" value="Unassembled WGS sequence"/>
</dbReference>
<comment type="caution">
    <text evidence="1">The sequence shown here is derived from an EMBL/GenBank/DDBJ whole genome shotgun (WGS) entry which is preliminary data.</text>
</comment>
<organism evidence="1 2">
    <name type="scientific">Calditerrivibrio nitroreducens</name>
    <dbReference type="NCBI Taxonomy" id="477976"/>
    <lineage>
        <taxon>Bacteria</taxon>
        <taxon>Pseudomonadati</taxon>
        <taxon>Deferribacterota</taxon>
        <taxon>Deferribacteres</taxon>
        <taxon>Deferribacterales</taxon>
        <taxon>Calditerrivibrionaceae</taxon>
    </lineage>
</organism>
<evidence type="ECO:0000313" key="1">
    <source>
        <dbReference type="EMBL" id="PMP69647.1"/>
    </source>
</evidence>
<reference evidence="1 2" key="1">
    <citation type="submission" date="2018-01" db="EMBL/GenBank/DDBJ databases">
        <title>Metagenomic assembled genomes from two thermal pools in the Uzon Caldera, Kamchatka, Russia.</title>
        <authorList>
            <person name="Wilkins L."/>
            <person name="Ettinger C."/>
        </authorList>
    </citation>
    <scope>NUCLEOTIDE SEQUENCE [LARGE SCALE GENOMIC DNA]</scope>
    <source>
        <strain evidence="1">ZAV-05</strain>
    </source>
</reference>
<accession>A0A2J6WH18</accession>
<dbReference type="EMBL" id="PNIN01000066">
    <property type="protein sequence ID" value="PMP69647.1"/>
    <property type="molecule type" value="Genomic_DNA"/>
</dbReference>
<dbReference type="AlphaFoldDB" id="A0A2J6WH18"/>
<name>A0A2J6WH18_9BACT</name>